<feature type="compositionally biased region" description="Polar residues" evidence="1">
    <location>
        <begin position="374"/>
        <end position="384"/>
    </location>
</feature>
<gene>
    <name evidence="2" type="ORF">Asi03nite_64030</name>
</gene>
<proteinExistence type="predicted"/>
<evidence type="ECO:0000256" key="1">
    <source>
        <dbReference type="SAM" id="MobiDB-lite"/>
    </source>
</evidence>
<protein>
    <submittedName>
        <fullName evidence="2">Uncharacterized protein</fullName>
    </submittedName>
</protein>
<dbReference type="RefSeq" id="WP_203684208.1">
    <property type="nucleotide sequence ID" value="NZ_BOMW01000069.1"/>
</dbReference>
<name>A0A919NE07_9ACTN</name>
<dbReference type="Proteomes" id="UP000629619">
    <property type="component" value="Unassembled WGS sequence"/>
</dbReference>
<comment type="caution">
    <text evidence="2">The sequence shown here is derived from an EMBL/GenBank/DDBJ whole genome shotgun (WGS) entry which is preliminary data.</text>
</comment>
<feature type="compositionally biased region" description="Low complexity" evidence="1">
    <location>
        <begin position="359"/>
        <end position="373"/>
    </location>
</feature>
<evidence type="ECO:0000313" key="2">
    <source>
        <dbReference type="EMBL" id="GIF08865.1"/>
    </source>
</evidence>
<accession>A0A919NE07</accession>
<dbReference type="AlphaFoldDB" id="A0A919NE07"/>
<feature type="region of interest" description="Disordered" evidence="1">
    <location>
        <begin position="108"/>
        <end position="153"/>
    </location>
</feature>
<evidence type="ECO:0000313" key="3">
    <source>
        <dbReference type="Proteomes" id="UP000629619"/>
    </source>
</evidence>
<sequence length="587" mass="61789">MTAYHFVEAAGPDLIRAGLHDAIATTTEQAGHITALAGPLAEASDFYAGLQMATSTIDCLREASTALTIAQQCLDTAAEHLHAALNDFNARDGRVADAVAETGNLMIPGEGPTHQHSTGHTHAVAGPAASLQQERNVSDSNSGALPDAAGLTGSEHWHGSDVVTAEAGDGTVWLGLCKYPDSDAYVVVATNPPGKSWEPDSDGNRIDPALSKDEAATFADTLDELADLAESGTPTTPPTRLEKLAARMRDLIGATGVTIAGDEGEIQVSAADMRTILDAAVPEPAVATRRRVDAKNCARDNMDTGAVWAQLDTSAAEPVVAVTSTEGEPPEDYPEGYTTTRLSPAEARQIAAKVRRFAATDPQAAAPQHATTAGQEASTPTTEDTVQQVRQAYERLADRPGGYVALTDLRNAVPTKDRERVDQALRQLMETDAVLEPEAFGFRVGAAEQQAAIHIGGEDRHHLAIRTPAVSSPAAAVQARRITSPRGQVYEYDPGTGATAVIEPDGWRAVVPARSASGAAAQLLYWQAQIQDGRGEDAAEPAARDLLKHLSAAELREVAVEIGAPDRGARTRPQLINVIVTAATRQR</sequence>
<keyword evidence="3" id="KW-1185">Reference proteome</keyword>
<organism evidence="2 3">
    <name type="scientific">Actinoplanes siamensis</name>
    <dbReference type="NCBI Taxonomy" id="1223317"/>
    <lineage>
        <taxon>Bacteria</taxon>
        <taxon>Bacillati</taxon>
        <taxon>Actinomycetota</taxon>
        <taxon>Actinomycetes</taxon>
        <taxon>Micromonosporales</taxon>
        <taxon>Micromonosporaceae</taxon>
        <taxon>Actinoplanes</taxon>
    </lineage>
</organism>
<reference evidence="2" key="1">
    <citation type="submission" date="2021-01" db="EMBL/GenBank/DDBJ databases">
        <title>Whole genome shotgun sequence of Actinoplanes siamensis NBRC 109076.</title>
        <authorList>
            <person name="Komaki H."/>
            <person name="Tamura T."/>
        </authorList>
    </citation>
    <scope>NUCLEOTIDE SEQUENCE</scope>
    <source>
        <strain evidence="2">NBRC 109076</strain>
    </source>
</reference>
<feature type="compositionally biased region" description="Polar residues" evidence="1">
    <location>
        <begin position="130"/>
        <end position="143"/>
    </location>
</feature>
<feature type="region of interest" description="Disordered" evidence="1">
    <location>
        <begin position="358"/>
        <end position="384"/>
    </location>
</feature>
<dbReference type="EMBL" id="BOMW01000069">
    <property type="protein sequence ID" value="GIF08865.1"/>
    <property type="molecule type" value="Genomic_DNA"/>
</dbReference>